<feature type="transmembrane region" description="Helical" evidence="1">
    <location>
        <begin position="359"/>
        <end position="379"/>
    </location>
</feature>
<dbReference type="Gene3D" id="3.10.20.90">
    <property type="entry name" value="Phosphatidylinositol 3-kinase Catalytic Subunit, Chain A, domain 1"/>
    <property type="match status" value="1"/>
</dbReference>
<sequence>MAHSFTRITVAGTRKRANLLLPSDQPVGTLLPQVLALLEEPPADEASAKVLVTTDGTALEAGTSLRQAAVLDGSSLLLCSAPDAPPAAEVYDVTDLVAGGRREVAGLWNGRHRLLAGSAFAAAAVWAGTELLLAVLAPVAAWWILLVLSLAGLGAGAAAGPPPHRSALTPALLMVGWLAAAGAVWHLHDDGKLGGSLGLAALALSALTVLGLAAVGLASATPRALFCGAGTLAMATGLWVAAAAIAGGSVPAAGLGTLGGILQLGLLPQLALNSSGLSGLDDHRARGHSLIRANTVEAVASAHHGLTLATAVTAVSLSVGLWLLGTDTGRLQWTMPLLLVLTLAVFLRARAFPLAAQRYALYLAAAVGLCALAGAALVYFPGQQWVVGLAMVAAAGVIAACLALALPEHHQARSRQLAKHLETVAVAAAVPLTAGLLGIFSQLLESFP</sequence>
<proteinExistence type="predicted"/>
<evidence type="ECO:0000313" key="4">
    <source>
        <dbReference type="Proteomes" id="UP000676885"/>
    </source>
</evidence>
<evidence type="ECO:0000259" key="2">
    <source>
        <dbReference type="Pfam" id="PF19053"/>
    </source>
</evidence>
<keyword evidence="1" id="KW-0812">Transmembrane</keyword>
<dbReference type="EMBL" id="CP076022">
    <property type="protein sequence ID" value="QWC10997.1"/>
    <property type="molecule type" value="Genomic_DNA"/>
</dbReference>
<dbReference type="Proteomes" id="UP000676885">
    <property type="component" value="Chromosome"/>
</dbReference>
<dbReference type="KEGG" id="ajg:KKR91_05215"/>
<feature type="transmembrane region" description="Helical" evidence="1">
    <location>
        <begin position="424"/>
        <end position="444"/>
    </location>
</feature>
<feature type="transmembrane region" description="Helical" evidence="1">
    <location>
        <begin position="331"/>
        <end position="347"/>
    </location>
</feature>
<feature type="transmembrane region" description="Helical" evidence="1">
    <location>
        <begin position="193"/>
        <end position="217"/>
    </location>
</feature>
<name>A0A975R181_9MICC</name>
<keyword evidence="1" id="KW-0472">Membrane</keyword>
<dbReference type="InterPro" id="IPR024962">
    <property type="entry name" value="YukD-like"/>
</dbReference>
<feature type="transmembrane region" description="Helical" evidence="1">
    <location>
        <begin position="167"/>
        <end position="187"/>
    </location>
</feature>
<feature type="domain" description="EccD-like transmembrane" evidence="2">
    <location>
        <begin position="116"/>
        <end position="443"/>
    </location>
</feature>
<evidence type="ECO:0000313" key="3">
    <source>
        <dbReference type="EMBL" id="QWC10997.1"/>
    </source>
</evidence>
<organism evidence="3 4">
    <name type="scientific">Arthrobacter jiangjiafuii</name>
    <dbReference type="NCBI Taxonomy" id="2817475"/>
    <lineage>
        <taxon>Bacteria</taxon>
        <taxon>Bacillati</taxon>
        <taxon>Actinomycetota</taxon>
        <taxon>Actinomycetes</taxon>
        <taxon>Micrococcales</taxon>
        <taxon>Micrococcaceae</taxon>
        <taxon>Arthrobacter</taxon>
    </lineage>
</organism>
<feature type="transmembrane region" description="Helical" evidence="1">
    <location>
        <begin position="114"/>
        <end position="134"/>
    </location>
</feature>
<reference evidence="3 4" key="1">
    <citation type="submission" date="2021-05" db="EMBL/GenBank/DDBJ databases">
        <title>Novel species in genus Arthrobacter.</title>
        <authorList>
            <person name="Zhang G."/>
        </authorList>
    </citation>
    <scope>NUCLEOTIDE SEQUENCE [LARGE SCALE GENOMIC DNA]</scope>
    <source>
        <strain evidence="4">zg-ZUI227</strain>
    </source>
</reference>
<protein>
    <recommendedName>
        <fullName evidence="2">EccD-like transmembrane domain-containing protein</fullName>
    </recommendedName>
</protein>
<accession>A0A975R181</accession>
<keyword evidence="1" id="KW-1133">Transmembrane helix</keyword>
<feature type="transmembrane region" description="Helical" evidence="1">
    <location>
        <begin position="385"/>
        <end position="404"/>
    </location>
</feature>
<dbReference type="RefSeq" id="WP_210230417.1">
    <property type="nucleotide sequence ID" value="NZ_CP076022.1"/>
</dbReference>
<dbReference type="InterPro" id="IPR044049">
    <property type="entry name" value="EccD_transm"/>
</dbReference>
<feature type="transmembrane region" description="Helical" evidence="1">
    <location>
        <begin position="306"/>
        <end position="325"/>
    </location>
</feature>
<evidence type="ECO:0000256" key="1">
    <source>
        <dbReference type="SAM" id="Phobius"/>
    </source>
</evidence>
<feature type="transmembrane region" description="Helical" evidence="1">
    <location>
        <begin position="140"/>
        <end position="160"/>
    </location>
</feature>
<keyword evidence="4" id="KW-1185">Reference proteome</keyword>
<dbReference type="AlphaFoldDB" id="A0A975R181"/>
<dbReference type="Pfam" id="PF08817">
    <property type="entry name" value="YukD"/>
    <property type="match status" value="1"/>
</dbReference>
<feature type="transmembrane region" description="Helical" evidence="1">
    <location>
        <begin position="224"/>
        <end position="246"/>
    </location>
</feature>
<feature type="transmembrane region" description="Helical" evidence="1">
    <location>
        <begin position="252"/>
        <end position="272"/>
    </location>
</feature>
<gene>
    <name evidence="3" type="ORF">KKR91_05215</name>
</gene>
<dbReference type="Pfam" id="PF19053">
    <property type="entry name" value="EccD"/>
    <property type="match status" value="1"/>
</dbReference>